<protein>
    <recommendedName>
        <fullName evidence="4">Methyltransferase domain-containing protein</fullName>
    </recommendedName>
</protein>
<evidence type="ECO:0000313" key="3">
    <source>
        <dbReference type="Proteomes" id="UP000053617"/>
    </source>
</evidence>
<dbReference type="GO" id="GO:0016740">
    <property type="term" value="F:transferase activity"/>
    <property type="evidence" value="ECO:0007669"/>
    <property type="project" value="UniProtKB-KW"/>
</dbReference>
<dbReference type="CDD" id="cd02440">
    <property type="entry name" value="AdoMet_MTases"/>
    <property type="match status" value="1"/>
</dbReference>
<evidence type="ECO:0008006" key="4">
    <source>
        <dbReference type="Google" id="ProtNLM"/>
    </source>
</evidence>
<dbReference type="OrthoDB" id="66144at2759"/>
<evidence type="ECO:0000256" key="1">
    <source>
        <dbReference type="ARBA" id="ARBA00022679"/>
    </source>
</evidence>
<proteinExistence type="predicted"/>
<gene>
    <name evidence="2" type="ORF">Z518_01322</name>
</gene>
<dbReference type="SUPFAM" id="SSF53335">
    <property type="entry name" value="S-adenosyl-L-methionine-dependent methyltransferases"/>
    <property type="match status" value="1"/>
</dbReference>
<dbReference type="Gene3D" id="3.40.50.150">
    <property type="entry name" value="Vaccinia Virus protein VP39"/>
    <property type="match status" value="1"/>
</dbReference>
<reference evidence="2 3" key="1">
    <citation type="submission" date="2015-01" db="EMBL/GenBank/DDBJ databases">
        <title>The Genome Sequence of Rhinocladiella mackenzie CBS 650.93.</title>
        <authorList>
            <consortium name="The Broad Institute Genomics Platform"/>
            <person name="Cuomo C."/>
            <person name="de Hoog S."/>
            <person name="Gorbushina A."/>
            <person name="Stielow B."/>
            <person name="Teixiera M."/>
            <person name="Abouelleil A."/>
            <person name="Chapman S.B."/>
            <person name="Priest M."/>
            <person name="Young S.K."/>
            <person name="Wortman J."/>
            <person name="Nusbaum C."/>
            <person name="Birren B."/>
        </authorList>
    </citation>
    <scope>NUCLEOTIDE SEQUENCE [LARGE SCALE GENOMIC DNA]</scope>
    <source>
        <strain evidence="2 3">CBS 650.93</strain>
    </source>
</reference>
<accession>A0A0D2J3E9</accession>
<keyword evidence="3" id="KW-1185">Reference proteome</keyword>
<keyword evidence="1" id="KW-0808">Transferase</keyword>
<dbReference type="InterPro" id="IPR029063">
    <property type="entry name" value="SAM-dependent_MTases_sf"/>
</dbReference>
<dbReference type="STRING" id="1442369.A0A0D2J3E9"/>
<dbReference type="GeneID" id="25289393"/>
<name>A0A0D2J3E9_9EURO</name>
<dbReference type="HOGENOM" id="CLU_037990_1_0_1"/>
<organism evidence="2 3">
    <name type="scientific">Rhinocladiella mackenziei CBS 650.93</name>
    <dbReference type="NCBI Taxonomy" id="1442369"/>
    <lineage>
        <taxon>Eukaryota</taxon>
        <taxon>Fungi</taxon>
        <taxon>Dikarya</taxon>
        <taxon>Ascomycota</taxon>
        <taxon>Pezizomycotina</taxon>
        <taxon>Eurotiomycetes</taxon>
        <taxon>Chaetothyriomycetidae</taxon>
        <taxon>Chaetothyriales</taxon>
        <taxon>Herpotrichiellaceae</taxon>
        <taxon>Rhinocladiella</taxon>
    </lineage>
</organism>
<dbReference type="PANTHER" id="PTHR43861">
    <property type="entry name" value="TRANS-ACONITATE 2-METHYLTRANSFERASE-RELATED"/>
    <property type="match status" value="1"/>
</dbReference>
<dbReference type="VEuPathDB" id="FungiDB:Z518_01322"/>
<dbReference type="Pfam" id="PF13489">
    <property type="entry name" value="Methyltransf_23"/>
    <property type="match status" value="1"/>
</dbReference>
<dbReference type="RefSeq" id="XP_013277377.1">
    <property type="nucleotide sequence ID" value="XM_013421923.1"/>
</dbReference>
<sequence>MFPPPSRLTNRLIKGIRFSRFAANYTSEQWQKDLVNKVTAFIQTHINWIGVNFIDPTTTFETSSPANVKGAVRVLDYACGPGTVTRALGSRATEYVGMDLSENMVQAYNLRFNPAAATSSTGEEREDETLNAHAVVGNLIAEQEPPASLSTEEYRNFDLVVVGLGFHHFANIPLATQRLVDRLRPGGIFMIIDFVTHPAEPDVAKHPSAHTVAHNGFSEKEMKRIFEGAGLVDFGHVAMGEEVTLRGTMKREPFIARGRKE</sequence>
<evidence type="ECO:0000313" key="2">
    <source>
        <dbReference type="EMBL" id="KIX10241.1"/>
    </source>
</evidence>
<dbReference type="AlphaFoldDB" id="A0A0D2J3E9"/>
<dbReference type="EMBL" id="KN847475">
    <property type="protein sequence ID" value="KIX10241.1"/>
    <property type="molecule type" value="Genomic_DNA"/>
</dbReference>
<dbReference type="Proteomes" id="UP000053617">
    <property type="component" value="Unassembled WGS sequence"/>
</dbReference>
<dbReference type="PANTHER" id="PTHR43861:SF3">
    <property type="entry name" value="PUTATIVE (AFU_ORTHOLOGUE AFUA_2G14390)-RELATED"/>
    <property type="match status" value="1"/>
</dbReference>